<evidence type="ECO:0000313" key="1">
    <source>
        <dbReference type="EMBL" id="WVZ24477.1"/>
    </source>
</evidence>
<evidence type="ECO:0000313" key="2">
    <source>
        <dbReference type="Proteomes" id="UP001374535"/>
    </source>
</evidence>
<proteinExistence type="predicted"/>
<dbReference type="AlphaFoldDB" id="A0AAQ3PBB7"/>
<organism evidence="1 2">
    <name type="scientific">Vigna mungo</name>
    <name type="common">Black gram</name>
    <name type="synonym">Phaseolus mungo</name>
    <dbReference type="NCBI Taxonomy" id="3915"/>
    <lineage>
        <taxon>Eukaryota</taxon>
        <taxon>Viridiplantae</taxon>
        <taxon>Streptophyta</taxon>
        <taxon>Embryophyta</taxon>
        <taxon>Tracheophyta</taxon>
        <taxon>Spermatophyta</taxon>
        <taxon>Magnoliopsida</taxon>
        <taxon>eudicotyledons</taxon>
        <taxon>Gunneridae</taxon>
        <taxon>Pentapetalae</taxon>
        <taxon>rosids</taxon>
        <taxon>fabids</taxon>
        <taxon>Fabales</taxon>
        <taxon>Fabaceae</taxon>
        <taxon>Papilionoideae</taxon>
        <taxon>50 kb inversion clade</taxon>
        <taxon>NPAAA clade</taxon>
        <taxon>indigoferoid/millettioid clade</taxon>
        <taxon>Phaseoleae</taxon>
        <taxon>Vigna</taxon>
    </lineage>
</organism>
<gene>
    <name evidence="1" type="ORF">V8G54_003021</name>
</gene>
<name>A0AAQ3PBB7_VIGMU</name>
<accession>A0AAQ3PBB7</accession>
<reference evidence="1 2" key="1">
    <citation type="journal article" date="2023" name="Life. Sci Alliance">
        <title>Evolutionary insights into 3D genome organization and epigenetic landscape of Vigna mungo.</title>
        <authorList>
            <person name="Junaid A."/>
            <person name="Singh B."/>
            <person name="Bhatia S."/>
        </authorList>
    </citation>
    <scope>NUCLEOTIDE SEQUENCE [LARGE SCALE GENOMIC DNA]</scope>
    <source>
        <strain evidence="1">Urdbean</strain>
    </source>
</reference>
<sequence length="601" mass="67264">MNYYSAYDNCSLPYNAQPPTFDMFYEPIPKVFMQPTNLAFQQQPPPCFQPYCEQPPWLVQQELSHWDQYAEPEQENYQSLQPWQDQLCDKLQQGNSASELQGMTNQVAGLVSVVHKLTWRAAESTPATIEFQDFESQITSATASSTSQFYQDAYQPWQPQFGESEQQDTYSSDCMAHMWRVAAQLAKELNEAPLGTTSTIEFQADSNPGEEVDGPDQVYSELDIPIHVLEVQIDLNALDLLRVEPIKPAIDTVDLMPAHTHILDSVFHVEHIDIPDAVYDVCTELDHSFDDNFVQYAGSIDSVVVAEDILYESIQVYCNLETSTTSSEFTIPFDAIDCICIDPIEPVANSVELTDSMALKAAFEIEHIDVSIVVTELYTDFDTISIDGSCSECDIVATESSHTGEVVLEELVQVESDFNLAIGLSEMCPAINHLHALPDTPTDGCSELKAVFSDDMINDLLSDDNIIAHAYIDTHANFELDVGAAEFSEKEAAGTEANLVEAGDGLNETQGPYSISSNCTRSLGCCRKESGKHIRSCQPLWRADDDKAESTWRNTKNNKLFLKEKETPLSEGLEKTREGFGENARRVARPDQRLDWRLDWS</sequence>
<protein>
    <submittedName>
        <fullName evidence="1">Uncharacterized protein</fullName>
    </submittedName>
</protein>
<dbReference type="Proteomes" id="UP001374535">
    <property type="component" value="Chromosome 1"/>
</dbReference>
<keyword evidence="2" id="KW-1185">Reference proteome</keyword>
<dbReference type="EMBL" id="CP144700">
    <property type="protein sequence ID" value="WVZ24477.1"/>
    <property type="molecule type" value="Genomic_DNA"/>
</dbReference>